<dbReference type="Pfam" id="PF00751">
    <property type="entry name" value="DM"/>
    <property type="match status" value="1"/>
</dbReference>
<dbReference type="SMART" id="SM00301">
    <property type="entry name" value="DM"/>
    <property type="match status" value="1"/>
</dbReference>
<feature type="DNA-binding region" description="DM" evidence="6">
    <location>
        <begin position="22"/>
        <end position="69"/>
    </location>
</feature>
<reference evidence="9" key="1">
    <citation type="journal article" date="2010" name="Science">
        <title>The genome of the Western clawed frog Xenopus tropicalis.</title>
        <authorList>
            <person name="Hellsten U."/>
            <person name="Harland R.M."/>
            <person name="Gilchrist M.J."/>
            <person name="Hendrix D."/>
            <person name="Jurka J."/>
            <person name="Kapitonov V."/>
            <person name="Ovcharenko I."/>
            <person name="Putnam N.H."/>
            <person name="Shu S."/>
            <person name="Taher L."/>
            <person name="Blitz I.L."/>
            <person name="Blumberg B."/>
            <person name="Dichmann D.S."/>
            <person name="Dubchak I."/>
            <person name="Amaya E."/>
            <person name="Detter J.C."/>
            <person name="Fletcher R."/>
            <person name="Gerhard D.S."/>
            <person name="Goodstein D."/>
            <person name="Graves T."/>
            <person name="Grigoriev I.V."/>
            <person name="Grimwood J."/>
            <person name="Kawashima T."/>
            <person name="Lindquist E."/>
            <person name="Lucas S.M."/>
            <person name="Mead P.E."/>
            <person name="Mitros T."/>
            <person name="Ogino H."/>
            <person name="Ohta Y."/>
            <person name="Poliakov A.V."/>
            <person name="Pollet N."/>
            <person name="Robert J."/>
            <person name="Salamov A."/>
            <person name="Sater A.K."/>
            <person name="Schmutz J."/>
            <person name="Terry A."/>
            <person name="Vize P.D."/>
            <person name="Warren W.C."/>
            <person name="Wells D."/>
            <person name="Wills A."/>
            <person name="Wilson R.K."/>
            <person name="Zimmerman L.B."/>
            <person name="Zorn A.M."/>
            <person name="Grainger R."/>
            <person name="Grammer T."/>
            <person name="Khokha M.K."/>
            <person name="Richardson P.M."/>
            <person name="Rokhsar D.S."/>
        </authorList>
    </citation>
    <scope>NUCLEOTIDE SEQUENCE [LARGE SCALE GENOMIC DNA]</scope>
    <source>
        <strain evidence="9">Nigerian</strain>
    </source>
</reference>
<dbReference type="GO" id="GO:0046872">
    <property type="term" value="F:metal ion binding"/>
    <property type="evidence" value="ECO:0007669"/>
    <property type="project" value="UniProtKB-KW"/>
</dbReference>
<comment type="subcellular location">
    <subcellularLocation>
        <location evidence="6">Nucleus</location>
    </subcellularLocation>
</comment>
<keyword evidence="2 6" id="KW-0479">Metal-binding</keyword>
<dbReference type="OrthoDB" id="6162476at2759"/>
<dbReference type="Ensembl" id="ENSXETT00000081108">
    <property type="protein sequence ID" value="ENSXETP00000067646"/>
    <property type="gene ID" value="ENSXETG00000035833"/>
</dbReference>
<feature type="region of interest" description="Disordered" evidence="7">
    <location>
        <begin position="65"/>
        <end position="94"/>
    </location>
</feature>
<keyword evidence="4 6" id="KW-0238">DNA-binding</keyword>
<evidence type="ECO:0000313" key="11">
    <source>
        <dbReference type="RefSeq" id="XP_002931473.2"/>
    </source>
</evidence>
<proteinExistence type="inferred from homology"/>
<dbReference type="GO" id="GO:0006355">
    <property type="term" value="P:regulation of DNA-templated transcription"/>
    <property type="evidence" value="ECO:0007669"/>
    <property type="project" value="InterPro"/>
</dbReference>
<keyword evidence="10" id="KW-1185">Reference proteome</keyword>
<dbReference type="CTD" id="63948"/>
<dbReference type="Bgee" id="ENSXETG00000035833">
    <property type="expression patterns" value="Expressed in testis and 4 other cell types or tissues"/>
</dbReference>
<feature type="compositionally biased region" description="Low complexity" evidence="7">
    <location>
        <begin position="70"/>
        <end position="80"/>
    </location>
</feature>
<accession>A0A6I8QDH6</accession>
<dbReference type="OMA" id="RCARKFC"/>
<dbReference type="GO" id="GO:0048731">
    <property type="term" value="P:system development"/>
    <property type="evidence" value="ECO:0007669"/>
    <property type="project" value="UniProtKB-ARBA"/>
</dbReference>
<dbReference type="SUPFAM" id="SSF82927">
    <property type="entry name" value="Cysteine-rich DNA binding domain, (DM domain)"/>
    <property type="match status" value="1"/>
</dbReference>
<keyword evidence="5 6" id="KW-0539">Nucleus</keyword>
<organism evidence="9">
    <name type="scientific">Xenopus tropicalis</name>
    <name type="common">Western clawed frog</name>
    <name type="synonym">Silurana tropicalis</name>
    <dbReference type="NCBI Taxonomy" id="8364"/>
    <lineage>
        <taxon>Eukaryota</taxon>
        <taxon>Metazoa</taxon>
        <taxon>Chordata</taxon>
        <taxon>Craniata</taxon>
        <taxon>Vertebrata</taxon>
        <taxon>Euteleostomi</taxon>
        <taxon>Amphibia</taxon>
        <taxon>Batrachia</taxon>
        <taxon>Anura</taxon>
        <taxon>Pipoidea</taxon>
        <taxon>Pipidae</taxon>
        <taxon>Xenopodinae</taxon>
        <taxon>Xenopus</taxon>
        <taxon>Silurana</taxon>
    </lineage>
</organism>
<dbReference type="KEGG" id="xtr:100497719"/>
<dbReference type="RefSeq" id="XP_002931473.2">
    <property type="nucleotide sequence ID" value="XM_002931427.5"/>
</dbReference>
<evidence type="ECO:0000256" key="2">
    <source>
        <dbReference type="ARBA" id="ARBA00022723"/>
    </source>
</evidence>
<dbReference type="Gene3D" id="4.10.1040.10">
    <property type="entry name" value="DM DNA-binding domain"/>
    <property type="match status" value="1"/>
</dbReference>
<evidence type="ECO:0000259" key="8">
    <source>
        <dbReference type="PROSITE" id="PS50809"/>
    </source>
</evidence>
<evidence type="ECO:0000313" key="9">
    <source>
        <dbReference type="Ensembl" id="ENSXETP00000067646"/>
    </source>
</evidence>
<dbReference type="InterPro" id="IPR026607">
    <property type="entry name" value="DMRT"/>
</dbReference>
<evidence type="ECO:0000256" key="5">
    <source>
        <dbReference type="ARBA" id="ARBA00023242"/>
    </source>
</evidence>
<dbReference type="FunFam" id="4.10.1040.10:FF:000001">
    <property type="entry name" value="doublesex- and mab-3-related transcription factor 1"/>
    <property type="match status" value="1"/>
</dbReference>
<comment type="similarity">
    <text evidence="1">Belongs to the DMRT family.</text>
</comment>
<keyword evidence="3 6" id="KW-0862">Zinc</keyword>
<dbReference type="AGR" id="Xenbase:XB-GENE-6458749"/>
<evidence type="ECO:0000313" key="12">
    <source>
        <dbReference type="Xenbase" id="XB-GENE-6458749"/>
    </source>
</evidence>
<dbReference type="PANTHER" id="PTHR12322">
    <property type="entry name" value="DOUBLESEX AND MAB-3 RELATED TRANSCRIPTION FACTOR DMRT"/>
    <property type="match status" value="1"/>
</dbReference>
<evidence type="ECO:0000313" key="10">
    <source>
        <dbReference type="Proteomes" id="UP000008143"/>
    </source>
</evidence>
<dbReference type="GeneTree" id="ENSGT00940000161912"/>
<reference evidence="9" key="2">
    <citation type="submission" date="2020-05" db="UniProtKB">
        <authorList>
            <consortium name="Ensembl"/>
        </authorList>
    </citation>
    <scope>IDENTIFICATION</scope>
</reference>
<dbReference type="Xenbase" id="XB-GENE-6458749">
    <property type="gene designation" value="dmrtb1"/>
</dbReference>
<dbReference type="AlphaFoldDB" id="A0A6I8QDH6"/>
<dbReference type="PROSITE" id="PS40000">
    <property type="entry name" value="DM_1"/>
    <property type="match status" value="1"/>
</dbReference>
<reference evidence="11" key="3">
    <citation type="submission" date="2025-04" db="UniProtKB">
        <authorList>
            <consortium name="RefSeq"/>
        </authorList>
    </citation>
    <scope>IDENTIFICATION</scope>
    <source>
        <strain evidence="11">Nigerian</strain>
        <tissue evidence="11">Liver and blood</tissue>
    </source>
</reference>
<dbReference type="InterPro" id="IPR001275">
    <property type="entry name" value="DM_DNA-bd"/>
</dbReference>
<dbReference type="GO" id="GO:0005634">
    <property type="term" value="C:nucleus"/>
    <property type="evidence" value="ECO:0007669"/>
    <property type="project" value="UniProtKB-SubCell"/>
</dbReference>
<feature type="domain" description="DM" evidence="8">
    <location>
        <begin position="22"/>
        <end position="69"/>
    </location>
</feature>
<dbReference type="GeneID" id="100497719"/>
<dbReference type="PANTHER" id="PTHR12322:SF66">
    <property type="entry name" value="DOUBLESEX- AND MAB-3-RELATED TRANSCRIPTION FACTOR B1"/>
    <property type="match status" value="1"/>
</dbReference>
<evidence type="ECO:0000256" key="3">
    <source>
        <dbReference type="ARBA" id="ARBA00022833"/>
    </source>
</evidence>
<gene>
    <name evidence="9 11 12" type="primary">dmrtb1</name>
</gene>
<dbReference type="Proteomes" id="UP000008143">
    <property type="component" value="Chromosome 4"/>
</dbReference>
<evidence type="ECO:0000256" key="6">
    <source>
        <dbReference type="PROSITE-ProRule" id="PRU00070"/>
    </source>
</evidence>
<sequence>MADASAEPASLVPPKVARTPKCSRCRNHGLLVPVRGHSGRCARKFCTCPKCSLISERAKILAAHKQLRKSAPQAESAAPEGGEGGNSKAATGAGSHKEIGQAVVKYSDIGPPPHHLECMPNMEYFERETSRIYPAYPPMCTYPPFSMGLKVAPPGYGGAIPPMGIPFPGIRQCHPIPDARRDFQHGYFPSVPQFMPPGFLHGTQYHPVPMSAVGMAEFSREVSGMSTVNSQSFMMIPEKSQGENKEPSI</sequence>
<dbReference type="GO" id="GO:0043565">
    <property type="term" value="F:sequence-specific DNA binding"/>
    <property type="evidence" value="ECO:0007669"/>
    <property type="project" value="InterPro"/>
</dbReference>
<dbReference type="PROSITE" id="PS50809">
    <property type="entry name" value="DM_2"/>
    <property type="match status" value="1"/>
</dbReference>
<dbReference type="InterPro" id="IPR036407">
    <property type="entry name" value="DM_DNA-bd_sf"/>
</dbReference>
<evidence type="ECO:0000256" key="4">
    <source>
        <dbReference type="ARBA" id="ARBA00023125"/>
    </source>
</evidence>
<evidence type="ECO:0000256" key="7">
    <source>
        <dbReference type="SAM" id="MobiDB-lite"/>
    </source>
</evidence>
<evidence type="ECO:0000256" key="1">
    <source>
        <dbReference type="ARBA" id="ARBA00006834"/>
    </source>
</evidence>
<protein>
    <submittedName>
        <fullName evidence="9">DMRT like family B with proline rich C-terminal 1</fullName>
    </submittedName>
    <submittedName>
        <fullName evidence="11">Doublesex- and mab-3-related transcription factor B1</fullName>
    </submittedName>
</protein>
<name>A0A6I8QDH6_XENTR</name>